<dbReference type="Gene3D" id="2.30.30.30">
    <property type="match status" value="1"/>
</dbReference>
<evidence type="ECO:0000313" key="11">
    <source>
        <dbReference type="EMBL" id="SCG85925.1"/>
    </source>
</evidence>
<evidence type="ECO:0000256" key="8">
    <source>
        <dbReference type="PROSITE-ProRule" id="PRU00182"/>
    </source>
</evidence>
<evidence type="ECO:0000313" key="12">
    <source>
        <dbReference type="Proteomes" id="UP000094707"/>
    </source>
</evidence>
<dbReference type="Pfam" id="PF00900">
    <property type="entry name" value="Ribosomal_S4e"/>
    <property type="match status" value="1"/>
</dbReference>
<proteinExistence type="inferred from homology"/>
<dbReference type="SUPFAM" id="SSF55174">
    <property type="entry name" value="Alpha-L RNA-binding motif"/>
    <property type="match status" value="1"/>
</dbReference>
<keyword evidence="3 7" id="KW-0694">RNA-binding</keyword>
<feature type="domain" description="Small ribosomal subunit protein eS4 N-terminal" evidence="10">
    <location>
        <begin position="4"/>
        <end position="40"/>
    </location>
</feature>
<dbReference type="PIRSF" id="PIRSF002116">
    <property type="entry name" value="Ribosomal_S4"/>
    <property type="match status" value="1"/>
</dbReference>
<feature type="domain" description="Small ribosomal subunit protein eS4 central region" evidence="9">
    <location>
        <begin position="97"/>
        <end position="168"/>
    </location>
</feature>
<evidence type="ECO:0000256" key="7">
    <source>
        <dbReference type="HAMAP-Rule" id="MF_00485"/>
    </source>
</evidence>
<keyword evidence="4 7" id="KW-0689">Ribosomal protein</keyword>
<dbReference type="STRING" id="118062.MCBB_1368"/>
<dbReference type="RefSeq" id="WP_071907037.1">
    <property type="nucleotide sequence ID" value="NZ_LT607756.1"/>
</dbReference>
<dbReference type="FunFam" id="3.10.290.10:FF:000002">
    <property type="entry name" value="40S ribosomal protein S4"/>
    <property type="match status" value="1"/>
</dbReference>
<dbReference type="InterPro" id="IPR041982">
    <property type="entry name" value="Ribosomal_eS4_KOW"/>
</dbReference>
<sequence>MAKMGSRKHLKRFKSPEHWPIHPKENKWTVKPSAGPHSIEDSLPLLLVVRDILKVADNAREAKIIINNGDILVDGRARKDYQFPVGFMDVIELPKSEKVYRVLPDDKGRLILHPISKENAEFKLCRIEDKTTIKGGKTQLNLHDGRNCLVEKEYKTGDVIVVEIPEQTVTDQIKFEAGTIGLITGGKHIGELGKIKEINTTRSSKSNTVLIETDDNKTFLTLTDYVFVIGKTKPVISLPGGN</sequence>
<comment type="similarity">
    <text evidence="1 7">Belongs to the eukaryotic ribosomal protein eS4 family.</text>
</comment>
<dbReference type="GO" id="GO:0022627">
    <property type="term" value="C:cytosolic small ribosomal subunit"/>
    <property type="evidence" value="ECO:0007669"/>
    <property type="project" value="TreeGrafter"/>
</dbReference>
<dbReference type="InterPro" id="IPR018199">
    <property type="entry name" value="Ribosomal_eS4_N_CS"/>
</dbReference>
<evidence type="ECO:0000259" key="9">
    <source>
        <dbReference type="Pfam" id="PF00900"/>
    </source>
</evidence>
<dbReference type="PATRIC" id="fig|129848.4.peg.1394"/>
<dbReference type="Gene3D" id="2.40.50.740">
    <property type="match status" value="1"/>
</dbReference>
<dbReference type="PANTHER" id="PTHR11581:SF0">
    <property type="entry name" value="SMALL RIBOSOMAL SUBUNIT PROTEIN ES4"/>
    <property type="match status" value="1"/>
</dbReference>
<dbReference type="Gene3D" id="3.10.290.10">
    <property type="entry name" value="RNA-binding S4 domain"/>
    <property type="match status" value="1"/>
</dbReference>
<dbReference type="AlphaFoldDB" id="A0A1D3L2Z1"/>
<dbReference type="InterPro" id="IPR013845">
    <property type="entry name" value="Ribosomal_eS4_central_region"/>
</dbReference>
<evidence type="ECO:0000256" key="2">
    <source>
        <dbReference type="ARBA" id="ARBA00022730"/>
    </source>
</evidence>
<dbReference type="KEGG" id="mcub:MCBB_1368"/>
<evidence type="ECO:0000256" key="4">
    <source>
        <dbReference type="ARBA" id="ARBA00022980"/>
    </source>
</evidence>
<evidence type="ECO:0000259" key="10">
    <source>
        <dbReference type="Pfam" id="PF08071"/>
    </source>
</evidence>
<dbReference type="GO" id="GO:0006412">
    <property type="term" value="P:translation"/>
    <property type="evidence" value="ECO:0007669"/>
    <property type="project" value="UniProtKB-UniRule"/>
</dbReference>
<name>A0A1D3L2Z1_9EURY</name>
<dbReference type="CDD" id="cd00165">
    <property type="entry name" value="S4"/>
    <property type="match status" value="1"/>
</dbReference>
<evidence type="ECO:0000256" key="3">
    <source>
        <dbReference type="ARBA" id="ARBA00022884"/>
    </source>
</evidence>
<dbReference type="OrthoDB" id="372073at2157"/>
<dbReference type="PANTHER" id="PTHR11581">
    <property type="entry name" value="30S/40S RIBOSOMAL PROTEIN S4"/>
    <property type="match status" value="1"/>
</dbReference>
<evidence type="ECO:0000256" key="6">
    <source>
        <dbReference type="ARBA" id="ARBA00035272"/>
    </source>
</evidence>
<dbReference type="InterPro" id="IPR000876">
    <property type="entry name" value="Ribosomal_eS4"/>
</dbReference>
<keyword evidence="5 7" id="KW-0687">Ribonucleoprotein</keyword>
<keyword evidence="2 8" id="KW-0699">rRNA-binding</keyword>
<gene>
    <name evidence="7 11" type="primary">rps4e</name>
    <name evidence="11" type="ORF">MCBB_1368</name>
</gene>
<dbReference type="InterPro" id="IPR038237">
    <property type="entry name" value="Ribosomal_eS4_central_sf"/>
</dbReference>
<dbReference type="PROSITE" id="PS50889">
    <property type="entry name" value="S4"/>
    <property type="match status" value="1"/>
</dbReference>
<accession>A0A1D3L2Z1</accession>
<dbReference type="CDD" id="cd06087">
    <property type="entry name" value="KOW_RPS4"/>
    <property type="match status" value="1"/>
</dbReference>
<dbReference type="GO" id="GO:0019843">
    <property type="term" value="F:rRNA binding"/>
    <property type="evidence" value="ECO:0007669"/>
    <property type="project" value="UniProtKB-KW"/>
</dbReference>
<dbReference type="GO" id="GO:0003735">
    <property type="term" value="F:structural constituent of ribosome"/>
    <property type="evidence" value="ECO:0007669"/>
    <property type="project" value="InterPro"/>
</dbReference>
<dbReference type="Proteomes" id="UP000094707">
    <property type="component" value="Chromosome I"/>
</dbReference>
<dbReference type="InterPro" id="IPR036986">
    <property type="entry name" value="S4_RNA-bd_sf"/>
</dbReference>
<dbReference type="Pfam" id="PF08071">
    <property type="entry name" value="RS4NT"/>
    <property type="match status" value="1"/>
</dbReference>
<dbReference type="NCBIfam" id="NF003312">
    <property type="entry name" value="PRK04313.1"/>
    <property type="match status" value="1"/>
</dbReference>
<evidence type="ECO:0000256" key="1">
    <source>
        <dbReference type="ARBA" id="ARBA00007500"/>
    </source>
</evidence>
<dbReference type="GeneID" id="30412211"/>
<dbReference type="InterPro" id="IPR013843">
    <property type="entry name" value="Ribosomal_eS4_N"/>
</dbReference>
<evidence type="ECO:0000256" key="5">
    <source>
        <dbReference type="ARBA" id="ARBA00023274"/>
    </source>
</evidence>
<dbReference type="EMBL" id="LT607756">
    <property type="protein sequence ID" value="SCG85925.1"/>
    <property type="molecule type" value="Genomic_DNA"/>
</dbReference>
<dbReference type="InterPro" id="IPR014722">
    <property type="entry name" value="Rib_uL2_dom2"/>
</dbReference>
<organism evidence="11 12">
    <name type="scientific">Methanobacterium congolense</name>
    <dbReference type="NCBI Taxonomy" id="118062"/>
    <lineage>
        <taxon>Archaea</taxon>
        <taxon>Methanobacteriati</taxon>
        <taxon>Methanobacteriota</taxon>
        <taxon>Methanomada group</taxon>
        <taxon>Methanobacteria</taxon>
        <taxon>Methanobacteriales</taxon>
        <taxon>Methanobacteriaceae</taxon>
        <taxon>Methanobacterium</taxon>
    </lineage>
</organism>
<reference evidence="11 12" key="1">
    <citation type="submission" date="2016-08" db="EMBL/GenBank/DDBJ databases">
        <authorList>
            <person name="Seilhamer J.J."/>
        </authorList>
    </citation>
    <scope>NUCLEOTIDE SEQUENCE [LARGE SCALE GENOMIC DNA]</scope>
    <source>
        <strain evidence="11">Buetzberg</strain>
    </source>
</reference>
<protein>
    <recommendedName>
        <fullName evidence="6 7">Small ribosomal subunit protein eS4</fullName>
    </recommendedName>
</protein>
<keyword evidence="12" id="KW-1185">Reference proteome</keyword>
<dbReference type="HAMAP" id="MF_00485">
    <property type="entry name" value="Ribosomal_eS4"/>
    <property type="match status" value="1"/>
</dbReference>
<dbReference type="PROSITE" id="PS00528">
    <property type="entry name" value="RIBOSOMAL_S4E"/>
    <property type="match status" value="1"/>
</dbReference>